<protein>
    <recommendedName>
        <fullName evidence="3">Cysteine dioxygenase</fullName>
    </recommendedName>
</protein>
<evidence type="ECO:0008006" key="3">
    <source>
        <dbReference type="Google" id="ProtNLM"/>
    </source>
</evidence>
<reference evidence="1" key="1">
    <citation type="submission" date="2017-04" db="EMBL/GenBank/DDBJ databases">
        <title>Unexpected and diverse lifestyles within the genus Limnohabitans.</title>
        <authorList>
            <person name="Kasalicky V."/>
            <person name="Mehrshad M."/>
            <person name="Andrei S.-A."/>
            <person name="Salcher M."/>
            <person name="Kratochvilova H."/>
            <person name="Simek K."/>
            <person name="Ghai R."/>
        </authorList>
    </citation>
    <scope>NUCLEOTIDE SEQUENCE [LARGE SCALE GENOMIC DNA]</scope>
    <source>
        <strain evidence="1">II-D5</strain>
    </source>
</reference>
<dbReference type="SUPFAM" id="SSF51182">
    <property type="entry name" value="RmlC-like cupins"/>
    <property type="match status" value="1"/>
</dbReference>
<proteinExistence type="predicted"/>
<dbReference type="RefSeq" id="WP_053171896.1">
    <property type="nucleotide sequence ID" value="NZ_LFYT02000015.1"/>
</dbReference>
<dbReference type="InterPro" id="IPR011051">
    <property type="entry name" value="RmlC_Cupin_sf"/>
</dbReference>
<evidence type="ECO:0000313" key="2">
    <source>
        <dbReference type="Proteomes" id="UP000037507"/>
    </source>
</evidence>
<dbReference type="InterPro" id="IPR014710">
    <property type="entry name" value="RmlC-like_jellyroll"/>
</dbReference>
<accession>A0A2T7UCI1</accession>
<name>A0A2T7UCI1_9BURK</name>
<dbReference type="Gene3D" id="2.60.120.10">
    <property type="entry name" value="Jelly Rolls"/>
    <property type="match status" value="1"/>
</dbReference>
<evidence type="ECO:0000313" key="1">
    <source>
        <dbReference type="EMBL" id="PVE42374.1"/>
    </source>
</evidence>
<organism evidence="1 2">
    <name type="scientific">Limnohabitans planktonicus II-D5</name>
    <dbReference type="NCBI Taxonomy" id="1293045"/>
    <lineage>
        <taxon>Bacteria</taxon>
        <taxon>Pseudomonadati</taxon>
        <taxon>Pseudomonadota</taxon>
        <taxon>Betaproteobacteria</taxon>
        <taxon>Burkholderiales</taxon>
        <taxon>Comamonadaceae</taxon>
        <taxon>Limnohabitans</taxon>
    </lineage>
</organism>
<dbReference type="EMBL" id="LFYT02000015">
    <property type="protein sequence ID" value="PVE42374.1"/>
    <property type="molecule type" value="Genomic_DNA"/>
</dbReference>
<keyword evidence="2" id="KW-1185">Reference proteome</keyword>
<gene>
    <name evidence="1" type="ORF">H663_012690</name>
</gene>
<comment type="caution">
    <text evidence="1">The sequence shown here is derived from an EMBL/GenBank/DDBJ whole genome shotgun (WGS) entry which is preliminary data.</text>
</comment>
<dbReference type="Proteomes" id="UP000037507">
    <property type="component" value="Unassembled WGS sequence"/>
</dbReference>
<dbReference type="AlphaFoldDB" id="A0A2T7UCI1"/>
<sequence>MVTSSSEALRDSIAAMSTIRSLTQRSGENVLEEVAAVLQRLARSPHWRATSWRAATPSEELLYELAVLAGAPSLYLVSDGQGVTSPPHEHGTWTVIAGVSGNEANDLYRRVSGSRVAPINRVVVGPGESMVLAVDAIHSTEVVGEGPTFHLHLYGRPLSELDGFASRVFAKHD</sequence>